<dbReference type="Gene3D" id="3.90.1150.10">
    <property type="entry name" value="Aspartate Aminotransferase, domain 1"/>
    <property type="match status" value="1"/>
</dbReference>
<organism evidence="7 8">
    <name type="scientific">Rhizobium gallicum</name>
    <dbReference type="NCBI Taxonomy" id="56730"/>
    <lineage>
        <taxon>Bacteria</taxon>
        <taxon>Pseudomonadati</taxon>
        <taxon>Pseudomonadota</taxon>
        <taxon>Alphaproteobacteria</taxon>
        <taxon>Hyphomicrobiales</taxon>
        <taxon>Rhizobiaceae</taxon>
        <taxon>Rhizobium/Agrobacterium group</taxon>
        <taxon>Rhizobium</taxon>
    </lineage>
</organism>
<keyword evidence="2" id="KW-0663">Pyridoxal phosphate</keyword>
<dbReference type="InterPro" id="IPR004839">
    <property type="entry name" value="Aminotransferase_I/II_large"/>
</dbReference>
<dbReference type="CDD" id="cd07377">
    <property type="entry name" value="WHTH_GntR"/>
    <property type="match status" value="1"/>
</dbReference>
<geneLocation type="plasmid" evidence="8">
    <name>prgalie4872c</name>
</geneLocation>
<evidence type="ECO:0000313" key="7">
    <source>
        <dbReference type="EMBL" id="APO70370.1"/>
    </source>
</evidence>
<accession>A0A1L5NR33</accession>
<gene>
    <name evidence="7" type="ORF">IE4872_PC00351</name>
</gene>
<dbReference type="InterPro" id="IPR036388">
    <property type="entry name" value="WH-like_DNA-bd_sf"/>
</dbReference>
<proteinExistence type="inferred from homology"/>
<keyword evidence="7" id="KW-0032">Aminotransferase</keyword>
<dbReference type="SUPFAM" id="SSF46785">
    <property type="entry name" value="Winged helix' DNA-binding domain"/>
    <property type="match status" value="1"/>
</dbReference>
<dbReference type="Proteomes" id="UP000184749">
    <property type="component" value="Plasmid pRgalIE4872c"/>
</dbReference>
<dbReference type="SMART" id="SM00345">
    <property type="entry name" value="HTH_GNTR"/>
    <property type="match status" value="1"/>
</dbReference>
<dbReference type="InterPro" id="IPR015424">
    <property type="entry name" value="PyrdxlP-dep_Trfase"/>
</dbReference>
<evidence type="ECO:0000256" key="2">
    <source>
        <dbReference type="ARBA" id="ARBA00022898"/>
    </source>
</evidence>
<reference evidence="7 8" key="1">
    <citation type="submission" date="2016-09" db="EMBL/GenBank/DDBJ databases">
        <title>The complete genome sequences of Rhizobium gallicum, symbiovars gallicum and phaseoli, symbionts associated to common bean (Phaseolus vulgaris).</title>
        <authorList>
            <person name="Bustos P."/>
            <person name="Santamaria R.I."/>
            <person name="Perez-Carrascal O.M."/>
            <person name="Juarez S."/>
            <person name="Lozano L."/>
            <person name="Martinez-Flores I."/>
            <person name="Martinez-Romero E."/>
            <person name="Cevallos M."/>
            <person name="Romero D."/>
            <person name="Davila G."/>
            <person name="Gonzalez V."/>
        </authorList>
    </citation>
    <scope>NUCLEOTIDE SEQUENCE [LARGE SCALE GENOMIC DNA]</scope>
    <source>
        <strain evidence="7 8">IE4872</strain>
        <plasmid evidence="8">prgalie4872c</plasmid>
    </source>
</reference>
<dbReference type="CDD" id="cd00609">
    <property type="entry name" value="AAT_like"/>
    <property type="match status" value="1"/>
</dbReference>
<dbReference type="InterPro" id="IPR051446">
    <property type="entry name" value="HTH_trans_reg/aminotransferase"/>
</dbReference>
<keyword evidence="3" id="KW-0805">Transcription regulation</keyword>
<sequence length="459" mass="49597">MTNWYPVHSKLSRPAYLSLADQIAEAIGNGTLPTGARLPPHRTLASNLKLSVQTVGRAYQELIRRRLIAGEVGRGSFVKLGKDLESAYLPDRVDEIINLSTLRPVCDGHHLEKMCEAFGWLADNLPPALALSCRPNVVSPRHQKAAAEWLALCGLDVLPINITVTNGATAAITTALMSAVLPGGVVAAESLSHHTLVPLSTYLGVQIEGVAIDHDGMIPGALEAVCKKNAVEAVFLQPTVANPRTLMMSAERREALASIARKYDLAIIEDDILGPLVENRPPPMASFAPERTLYITSFSKITVPSLRIGYLAAPTRFLAAVANRHLVSNWMATPSISEIAMKWVADGTARALVDWQRAALATRHAIVAKILSGFIFRSHPQSLHVWLPLGEDQWEENFVTQARLRGVAVAPGASSHVSDEQYPAVRISIGTTTETELLTGLKIISSLAGPNFEELLLAL</sequence>
<dbReference type="InterPro" id="IPR000524">
    <property type="entry name" value="Tscrpt_reg_HTH_GntR"/>
</dbReference>
<dbReference type="PROSITE" id="PS50949">
    <property type="entry name" value="HTH_GNTR"/>
    <property type="match status" value="1"/>
</dbReference>
<dbReference type="PANTHER" id="PTHR46577">
    <property type="entry name" value="HTH-TYPE TRANSCRIPTIONAL REGULATORY PROTEIN GABR"/>
    <property type="match status" value="1"/>
</dbReference>
<keyword evidence="7" id="KW-0614">Plasmid</keyword>
<dbReference type="GO" id="GO:0003700">
    <property type="term" value="F:DNA-binding transcription factor activity"/>
    <property type="evidence" value="ECO:0007669"/>
    <property type="project" value="InterPro"/>
</dbReference>
<dbReference type="EMBL" id="CP017104">
    <property type="protein sequence ID" value="APO70370.1"/>
    <property type="molecule type" value="Genomic_DNA"/>
</dbReference>
<dbReference type="AlphaFoldDB" id="A0A1L5NR33"/>
<dbReference type="SUPFAM" id="SSF53383">
    <property type="entry name" value="PLP-dependent transferases"/>
    <property type="match status" value="1"/>
</dbReference>
<feature type="domain" description="HTH gntR-type" evidence="6">
    <location>
        <begin position="13"/>
        <end position="81"/>
    </location>
</feature>
<evidence type="ECO:0000256" key="1">
    <source>
        <dbReference type="ARBA" id="ARBA00005384"/>
    </source>
</evidence>
<dbReference type="GO" id="GO:0030170">
    <property type="term" value="F:pyridoxal phosphate binding"/>
    <property type="evidence" value="ECO:0007669"/>
    <property type="project" value="InterPro"/>
</dbReference>
<evidence type="ECO:0000256" key="4">
    <source>
        <dbReference type="ARBA" id="ARBA00023125"/>
    </source>
</evidence>
<dbReference type="OrthoDB" id="9794015at2"/>
<evidence type="ECO:0000256" key="3">
    <source>
        <dbReference type="ARBA" id="ARBA00023015"/>
    </source>
</evidence>
<evidence type="ECO:0000313" key="8">
    <source>
        <dbReference type="Proteomes" id="UP000184749"/>
    </source>
</evidence>
<keyword evidence="4" id="KW-0238">DNA-binding</keyword>
<dbReference type="RefSeq" id="WP_074070872.1">
    <property type="nucleotide sequence ID" value="NZ_CP017104.1"/>
</dbReference>
<keyword evidence="7" id="KW-0808">Transferase</keyword>
<dbReference type="GO" id="GO:0003677">
    <property type="term" value="F:DNA binding"/>
    <property type="evidence" value="ECO:0007669"/>
    <property type="project" value="UniProtKB-KW"/>
</dbReference>
<evidence type="ECO:0000259" key="6">
    <source>
        <dbReference type="PROSITE" id="PS50949"/>
    </source>
</evidence>
<evidence type="ECO:0000256" key="5">
    <source>
        <dbReference type="ARBA" id="ARBA00023163"/>
    </source>
</evidence>
<protein>
    <submittedName>
        <fullName evidence="7">Transcriptional regulator/aminotransferase domain-containing protein</fullName>
    </submittedName>
</protein>
<name>A0A1L5NR33_9HYPH</name>
<dbReference type="Pfam" id="PF00155">
    <property type="entry name" value="Aminotran_1_2"/>
    <property type="match status" value="1"/>
</dbReference>
<dbReference type="PANTHER" id="PTHR46577:SF1">
    <property type="entry name" value="HTH-TYPE TRANSCRIPTIONAL REGULATORY PROTEIN GABR"/>
    <property type="match status" value="1"/>
</dbReference>
<comment type="similarity">
    <text evidence="1">In the C-terminal section; belongs to the class-I pyridoxal-phosphate-dependent aminotransferase family.</text>
</comment>
<dbReference type="InterPro" id="IPR015422">
    <property type="entry name" value="PyrdxlP-dep_Trfase_small"/>
</dbReference>
<dbReference type="Pfam" id="PF00392">
    <property type="entry name" value="GntR"/>
    <property type="match status" value="1"/>
</dbReference>
<dbReference type="InterPro" id="IPR036390">
    <property type="entry name" value="WH_DNA-bd_sf"/>
</dbReference>
<dbReference type="Gene3D" id="3.40.640.10">
    <property type="entry name" value="Type I PLP-dependent aspartate aminotransferase-like (Major domain)"/>
    <property type="match status" value="1"/>
</dbReference>
<keyword evidence="5" id="KW-0804">Transcription</keyword>
<dbReference type="Gene3D" id="1.10.10.10">
    <property type="entry name" value="Winged helix-like DNA-binding domain superfamily/Winged helix DNA-binding domain"/>
    <property type="match status" value="1"/>
</dbReference>
<dbReference type="GO" id="GO:0008483">
    <property type="term" value="F:transaminase activity"/>
    <property type="evidence" value="ECO:0007669"/>
    <property type="project" value="UniProtKB-KW"/>
</dbReference>
<dbReference type="InterPro" id="IPR015421">
    <property type="entry name" value="PyrdxlP-dep_Trfase_major"/>
</dbReference>